<dbReference type="OrthoDB" id="4921283at2"/>
<organism evidence="1 2">
    <name type="scientific">Arthrobacter cheniae</name>
    <dbReference type="NCBI Taxonomy" id="1258888"/>
    <lineage>
        <taxon>Bacteria</taxon>
        <taxon>Bacillati</taxon>
        <taxon>Actinomycetota</taxon>
        <taxon>Actinomycetes</taxon>
        <taxon>Micrococcales</taxon>
        <taxon>Micrococcaceae</taxon>
        <taxon>Arthrobacter</taxon>
    </lineage>
</organism>
<evidence type="ECO:0000313" key="2">
    <source>
        <dbReference type="Proteomes" id="UP000272560"/>
    </source>
</evidence>
<name>A0A3A5M8K1_9MICC</name>
<dbReference type="AlphaFoldDB" id="A0A3A5M8K1"/>
<protein>
    <submittedName>
        <fullName evidence="1">Uncharacterized protein</fullName>
    </submittedName>
</protein>
<dbReference type="RefSeq" id="WP_120150045.1">
    <property type="nucleotide sequence ID" value="NZ_QZVT01000010.1"/>
</dbReference>
<comment type="caution">
    <text evidence="1">The sequence shown here is derived from an EMBL/GenBank/DDBJ whole genome shotgun (WGS) entry which is preliminary data.</text>
</comment>
<gene>
    <name evidence="1" type="ORF">D6T63_15975</name>
</gene>
<dbReference type="EMBL" id="QZVT01000010">
    <property type="protein sequence ID" value="RJT76955.1"/>
    <property type="molecule type" value="Genomic_DNA"/>
</dbReference>
<reference evidence="1 2" key="1">
    <citation type="submission" date="2018-09" db="EMBL/GenBank/DDBJ databases">
        <title>Novel species of Arthrobacter.</title>
        <authorList>
            <person name="Liu Q."/>
            <person name="Xin Y.-H."/>
        </authorList>
    </citation>
    <scope>NUCLEOTIDE SEQUENCE [LARGE SCALE GENOMIC DNA]</scope>
    <source>
        <strain evidence="1 2">Hz2</strain>
    </source>
</reference>
<sequence>MSLSAREFDAWLNEAGLPAGSADIARHTGRRLSTITTQRFRSRITEDVVVKLSRSFNLDPLTALAYFEPYQGLDVDRRPPSTAELISQLTHNDLLVELLSRNKADLARLLGANYLISPIPHPDGVRKWIDAIDPGNIRSEMSARSGIATTNLSTLMSENKLAPDLAILAASIADVSPLGGLVVSGLLDPEEAGWPAQGRENALRDLEDLALLDLVDQRLKSLRRRLKKKIDSQDTAQALWETLG</sequence>
<accession>A0A3A5M8K1</accession>
<evidence type="ECO:0000313" key="1">
    <source>
        <dbReference type="EMBL" id="RJT76955.1"/>
    </source>
</evidence>
<proteinExistence type="predicted"/>
<dbReference type="Proteomes" id="UP000272560">
    <property type="component" value="Unassembled WGS sequence"/>
</dbReference>
<keyword evidence="2" id="KW-1185">Reference proteome</keyword>